<dbReference type="Pfam" id="PF03706">
    <property type="entry name" value="LPG_synthase_TM"/>
    <property type="match status" value="1"/>
</dbReference>
<evidence type="ECO:0000313" key="7">
    <source>
        <dbReference type="EMBL" id="RZF61813.1"/>
    </source>
</evidence>
<feature type="transmembrane region" description="Helical" evidence="6">
    <location>
        <begin position="251"/>
        <end position="269"/>
    </location>
</feature>
<dbReference type="InterPro" id="IPR022791">
    <property type="entry name" value="L-PG_synthase/AglD"/>
</dbReference>
<dbReference type="EMBL" id="SGIT01000001">
    <property type="protein sequence ID" value="RZF61813.1"/>
    <property type="molecule type" value="Genomic_DNA"/>
</dbReference>
<protein>
    <submittedName>
        <fullName evidence="7">Flippase-like domain-containing protein</fullName>
    </submittedName>
</protein>
<evidence type="ECO:0000256" key="6">
    <source>
        <dbReference type="SAM" id="Phobius"/>
    </source>
</evidence>
<dbReference type="AlphaFoldDB" id="A0A4Q6XNR4"/>
<dbReference type="PANTHER" id="PTHR40277">
    <property type="entry name" value="BLL5419 PROTEIN"/>
    <property type="match status" value="1"/>
</dbReference>
<dbReference type="PANTHER" id="PTHR40277:SF1">
    <property type="entry name" value="BLL5419 PROTEIN"/>
    <property type="match status" value="1"/>
</dbReference>
<dbReference type="GO" id="GO:0005886">
    <property type="term" value="C:plasma membrane"/>
    <property type="evidence" value="ECO:0007669"/>
    <property type="project" value="UniProtKB-SubCell"/>
</dbReference>
<evidence type="ECO:0000256" key="3">
    <source>
        <dbReference type="ARBA" id="ARBA00022692"/>
    </source>
</evidence>
<evidence type="ECO:0000256" key="5">
    <source>
        <dbReference type="ARBA" id="ARBA00023136"/>
    </source>
</evidence>
<keyword evidence="8" id="KW-1185">Reference proteome</keyword>
<comment type="subcellular location">
    <subcellularLocation>
        <location evidence="1">Cell membrane</location>
        <topology evidence="1">Multi-pass membrane protein</topology>
    </subcellularLocation>
</comment>
<feature type="transmembrane region" description="Helical" evidence="6">
    <location>
        <begin position="150"/>
        <end position="174"/>
    </location>
</feature>
<feature type="transmembrane region" description="Helical" evidence="6">
    <location>
        <begin position="37"/>
        <end position="62"/>
    </location>
</feature>
<feature type="transmembrane region" description="Helical" evidence="6">
    <location>
        <begin position="123"/>
        <end position="144"/>
    </location>
</feature>
<name>A0A4Q6XNR4_9SPHI</name>
<evidence type="ECO:0000256" key="4">
    <source>
        <dbReference type="ARBA" id="ARBA00022989"/>
    </source>
</evidence>
<keyword evidence="4 6" id="KW-1133">Transmembrane helix</keyword>
<dbReference type="NCBIfam" id="TIGR00374">
    <property type="entry name" value="flippase-like domain"/>
    <property type="match status" value="1"/>
</dbReference>
<comment type="caution">
    <text evidence="7">The sequence shown here is derived from an EMBL/GenBank/DDBJ whole genome shotgun (WGS) entry which is preliminary data.</text>
</comment>
<accession>A0A4Q6XNR4</accession>
<keyword evidence="3 6" id="KW-0812">Transmembrane</keyword>
<feature type="transmembrane region" description="Helical" evidence="6">
    <location>
        <begin position="9"/>
        <end position="31"/>
    </location>
</feature>
<proteinExistence type="predicted"/>
<keyword evidence="5 6" id="KW-0472">Membrane</keyword>
<reference evidence="7 8" key="1">
    <citation type="submission" date="2019-02" db="EMBL/GenBank/DDBJ databases">
        <authorList>
            <person name="Li Y."/>
        </authorList>
    </citation>
    <scope>NUCLEOTIDE SEQUENCE [LARGE SCALE GENOMIC DNA]</scope>
    <source>
        <strain evidence="7 8">30C10-4-7</strain>
    </source>
</reference>
<evidence type="ECO:0000313" key="8">
    <source>
        <dbReference type="Proteomes" id="UP000292855"/>
    </source>
</evidence>
<sequence>MYKKSLKILMFACIVVPIAIFIVQVDFAIVLAELRKIGSGFFVILLITLIAYMLGTIGWWICLGSERTRISLGQLFGIRQIGETVGLYNPSSVVGGDMLKNELLKSYSISNSNASTSVVVSRVTAILSQLLLFILSLCWLVVIMDNSRQAFWLYGLCILIALLLSLKILFFYLLHQKRSTVETQEVGSFNLWQRLCKVIRSLAVQTRYFFQHHTKLFWWSYFFFFLHWLIGGLEFYFILRFLNYDVPLMHSVWMDMGVMIFKSVGAFIPGQLGIEELGNKILLASISIQGSTVWITVSILRRARQICWILVGVICYVFVRKTDTLSIFKHGNTVR</sequence>
<feature type="transmembrane region" description="Helical" evidence="6">
    <location>
        <begin position="216"/>
        <end position="239"/>
    </location>
</feature>
<keyword evidence="2" id="KW-1003">Cell membrane</keyword>
<organism evidence="7 8">
    <name type="scientific">Sphingobacterium corticibacterium</name>
    <dbReference type="NCBI Taxonomy" id="2484746"/>
    <lineage>
        <taxon>Bacteria</taxon>
        <taxon>Pseudomonadati</taxon>
        <taxon>Bacteroidota</taxon>
        <taxon>Sphingobacteriia</taxon>
        <taxon>Sphingobacteriales</taxon>
        <taxon>Sphingobacteriaceae</taxon>
        <taxon>Sphingobacterium</taxon>
    </lineage>
</organism>
<feature type="transmembrane region" description="Helical" evidence="6">
    <location>
        <begin position="303"/>
        <end position="319"/>
    </location>
</feature>
<evidence type="ECO:0000256" key="1">
    <source>
        <dbReference type="ARBA" id="ARBA00004651"/>
    </source>
</evidence>
<evidence type="ECO:0000256" key="2">
    <source>
        <dbReference type="ARBA" id="ARBA00022475"/>
    </source>
</evidence>
<dbReference type="RefSeq" id="WP_130140042.1">
    <property type="nucleotide sequence ID" value="NZ_SGIT01000001.1"/>
</dbReference>
<dbReference type="Proteomes" id="UP000292855">
    <property type="component" value="Unassembled WGS sequence"/>
</dbReference>
<gene>
    <name evidence="7" type="ORF">EWE74_02995</name>
</gene>
<feature type="transmembrane region" description="Helical" evidence="6">
    <location>
        <begin position="281"/>
        <end position="297"/>
    </location>
</feature>
<dbReference type="OrthoDB" id="1016056at2"/>